<keyword evidence="2" id="KW-1185">Reference proteome</keyword>
<accession>A0ABN7STY9</accession>
<organism evidence="1 2">
    <name type="scientific">Oikopleura dioica</name>
    <name type="common">Tunicate</name>
    <dbReference type="NCBI Taxonomy" id="34765"/>
    <lineage>
        <taxon>Eukaryota</taxon>
        <taxon>Metazoa</taxon>
        <taxon>Chordata</taxon>
        <taxon>Tunicata</taxon>
        <taxon>Appendicularia</taxon>
        <taxon>Copelata</taxon>
        <taxon>Oikopleuridae</taxon>
        <taxon>Oikopleura</taxon>
    </lineage>
</organism>
<evidence type="ECO:0000313" key="2">
    <source>
        <dbReference type="Proteomes" id="UP001158576"/>
    </source>
</evidence>
<dbReference type="Proteomes" id="UP001158576">
    <property type="component" value="Chromosome 1"/>
</dbReference>
<protein>
    <submittedName>
        <fullName evidence="1">Oidioi.mRNA.OKI2018_I69.chr1.g1767.t1.cds</fullName>
    </submittedName>
</protein>
<name>A0ABN7STY9_OIKDI</name>
<proteinExistence type="predicted"/>
<sequence length="268" mass="31125">MKETSEDVFANFTLAKFVDVIADGKVIRALIGEAEHFTGAKLFCEANNAQLPHEKLDILNNKSHSYWIEVEVENELHDPQLLEALEHFKKISAHSNAAVSIIMEFSSQLALPEKRRSTCIYLHHMELQDSIFGDFDRRIDDHQFVCKTDVFDDKNRVKIINDYKVNCDLLQINATFLDQYRLWDFSQRDETWVIVNKKLSGEFHNDSIISVISRQIGYEIEEDLVNKTGFPWCEGQPDQPQGIFWAYDQFVVVDNASKFNRKFLCLPD</sequence>
<gene>
    <name evidence="1" type="ORF">OKIOD_LOCUS10532</name>
</gene>
<dbReference type="EMBL" id="OU015566">
    <property type="protein sequence ID" value="CAG5105024.1"/>
    <property type="molecule type" value="Genomic_DNA"/>
</dbReference>
<evidence type="ECO:0000313" key="1">
    <source>
        <dbReference type="EMBL" id="CAG5105024.1"/>
    </source>
</evidence>
<reference evidence="1 2" key="1">
    <citation type="submission" date="2021-04" db="EMBL/GenBank/DDBJ databases">
        <authorList>
            <person name="Bliznina A."/>
        </authorList>
    </citation>
    <scope>NUCLEOTIDE SEQUENCE [LARGE SCALE GENOMIC DNA]</scope>
</reference>